<dbReference type="GO" id="GO:0016020">
    <property type="term" value="C:membrane"/>
    <property type="evidence" value="ECO:0007669"/>
    <property type="project" value="UniProtKB-SubCell"/>
</dbReference>
<name>W5N475_LEPOC</name>
<dbReference type="PANTHER" id="PTHR11119">
    <property type="entry name" value="XANTHINE-URACIL / VITAMIN C PERMEASE FAMILY MEMBER"/>
    <property type="match status" value="1"/>
</dbReference>
<evidence type="ECO:0000256" key="1">
    <source>
        <dbReference type="ARBA" id="ARBA00004141"/>
    </source>
</evidence>
<keyword evidence="5 7" id="KW-0472">Membrane</keyword>
<dbReference type="EMBL" id="AHAT01005568">
    <property type="status" value="NOT_ANNOTATED_CDS"/>
    <property type="molecule type" value="Genomic_DNA"/>
</dbReference>
<evidence type="ECO:0008006" key="10">
    <source>
        <dbReference type="Google" id="ProtNLM"/>
    </source>
</evidence>
<dbReference type="Proteomes" id="UP000018468">
    <property type="component" value="Linkage group LG6"/>
</dbReference>
<dbReference type="Bgee" id="ENSLOCG00000012533">
    <property type="expression patterns" value="Expressed in intestine and 4 other cell types or tissues"/>
</dbReference>
<evidence type="ECO:0000256" key="2">
    <source>
        <dbReference type="ARBA" id="ARBA00008821"/>
    </source>
</evidence>
<dbReference type="GO" id="GO:0022857">
    <property type="term" value="F:transmembrane transporter activity"/>
    <property type="evidence" value="ECO:0007669"/>
    <property type="project" value="InterPro"/>
</dbReference>
<evidence type="ECO:0000256" key="6">
    <source>
        <dbReference type="SAM" id="MobiDB-lite"/>
    </source>
</evidence>
<keyword evidence="3 7" id="KW-0812">Transmembrane</keyword>
<feature type="transmembrane region" description="Helical" evidence="7">
    <location>
        <begin position="54"/>
        <end position="74"/>
    </location>
</feature>
<sequence>TRTEVSDAERKEALPSRGQNGEPGRGRGSQEEIYGDWSLPLNTSHIWHPRIREIQGAIIVSSLVEVLIGCLGVPGLLLRYIGPLTVTPTVSLIGLSVFQAAGDRAGSHWGLSLLSIFLIVLFAQYLRNAQFPVPTYDRQKGCTTVKIQIFKMFPVRSASASCSSEYCRQASSFLTLVKYFPCPEIVRLKKCFINWGS</sequence>
<dbReference type="eggNOG" id="KOG1292">
    <property type="taxonomic scope" value="Eukaryota"/>
</dbReference>
<feature type="transmembrane region" description="Helical" evidence="7">
    <location>
        <begin position="108"/>
        <end position="126"/>
    </location>
</feature>
<dbReference type="HOGENOM" id="CLU_1387073_0_0_1"/>
<dbReference type="Pfam" id="PF00860">
    <property type="entry name" value="Xan_ur_permease"/>
    <property type="match status" value="1"/>
</dbReference>
<evidence type="ECO:0000256" key="4">
    <source>
        <dbReference type="ARBA" id="ARBA00022989"/>
    </source>
</evidence>
<comment type="similarity">
    <text evidence="2">Belongs to the nucleobase:cation symporter-2 (NCS2) (TC 2.A.40) family.</text>
</comment>
<reference evidence="8" key="3">
    <citation type="submission" date="2025-09" db="UniProtKB">
        <authorList>
            <consortium name="Ensembl"/>
        </authorList>
    </citation>
    <scope>IDENTIFICATION</scope>
</reference>
<feature type="region of interest" description="Disordered" evidence="6">
    <location>
        <begin position="1"/>
        <end position="29"/>
    </location>
</feature>
<reference evidence="8" key="2">
    <citation type="submission" date="2025-08" db="UniProtKB">
        <authorList>
            <consortium name="Ensembl"/>
        </authorList>
    </citation>
    <scope>IDENTIFICATION</scope>
</reference>
<evidence type="ECO:0000256" key="7">
    <source>
        <dbReference type="SAM" id="Phobius"/>
    </source>
</evidence>
<organism evidence="8 9">
    <name type="scientific">Lepisosteus oculatus</name>
    <name type="common">Spotted gar</name>
    <dbReference type="NCBI Taxonomy" id="7918"/>
    <lineage>
        <taxon>Eukaryota</taxon>
        <taxon>Metazoa</taxon>
        <taxon>Chordata</taxon>
        <taxon>Craniata</taxon>
        <taxon>Vertebrata</taxon>
        <taxon>Euteleostomi</taxon>
        <taxon>Actinopterygii</taxon>
        <taxon>Neopterygii</taxon>
        <taxon>Holostei</taxon>
        <taxon>Semionotiformes</taxon>
        <taxon>Lepisosteidae</taxon>
        <taxon>Lepisosteus</taxon>
    </lineage>
</organism>
<protein>
    <recommendedName>
        <fullName evidence="10">Solute carrier family 23 member 2</fullName>
    </recommendedName>
</protein>
<dbReference type="STRING" id="7918.ENSLOCP00000015434"/>
<comment type="subcellular location">
    <subcellularLocation>
        <location evidence="1">Membrane</location>
        <topology evidence="1">Multi-pass membrane protein</topology>
    </subcellularLocation>
</comment>
<reference evidence="9" key="1">
    <citation type="submission" date="2011-12" db="EMBL/GenBank/DDBJ databases">
        <title>The Draft Genome of Lepisosteus oculatus.</title>
        <authorList>
            <consortium name="The Broad Institute Genome Assembly &amp; Analysis Group"/>
            <consortium name="Computational R&amp;D Group"/>
            <consortium name="and Sequencing Platform"/>
            <person name="Di Palma F."/>
            <person name="Alfoldi J."/>
            <person name="Johnson J."/>
            <person name="Berlin A."/>
            <person name="Gnerre S."/>
            <person name="Jaffe D."/>
            <person name="MacCallum I."/>
            <person name="Young S."/>
            <person name="Walker B.J."/>
            <person name="Lander E.S."/>
            <person name="Lindblad-Toh K."/>
        </authorList>
    </citation>
    <scope>NUCLEOTIDE SEQUENCE [LARGE SCALE GENOMIC DNA]</scope>
</reference>
<dbReference type="InParanoid" id="W5N475"/>
<accession>W5N475</accession>
<dbReference type="GeneTree" id="ENSGT00950000182953"/>
<dbReference type="Ensembl" id="ENSLOCT00000015463.1">
    <property type="protein sequence ID" value="ENSLOCP00000015434.1"/>
    <property type="gene ID" value="ENSLOCG00000012533.1"/>
</dbReference>
<dbReference type="AlphaFoldDB" id="W5N475"/>
<evidence type="ECO:0000256" key="5">
    <source>
        <dbReference type="ARBA" id="ARBA00023136"/>
    </source>
</evidence>
<feature type="compositionally biased region" description="Basic and acidic residues" evidence="6">
    <location>
        <begin position="1"/>
        <end position="14"/>
    </location>
</feature>
<dbReference type="EMBL" id="AHAT01005567">
    <property type="status" value="NOT_ANNOTATED_CDS"/>
    <property type="molecule type" value="Genomic_DNA"/>
</dbReference>
<dbReference type="InterPro" id="IPR006043">
    <property type="entry name" value="NCS2"/>
</dbReference>
<evidence type="ECO:0000313" key="9">
    <source>
        <dbReference type="Proteomes" id="UP000018468"/>
    </source>
</evidence>
<evidence type="ECO:0000256" key="3">
    <source>
        <dbReference type="ARBA" id="ARBA00022692"/>
    </source>
</evidence>
<evidence type="ECO:0000313" key="8">
    <source>
        <dbReference type="Ensembl" id="ENSLOCP00000015434.1"/>
    </source>
</evidence>
<keyword evidence="9" id="KW-1185">Reference proteome</keyword>
<keyword evidence="4 7" id="KW-1133">Transmembrane helix</keyword>
<proteinExistence type="inferred from homology"/>